<reference evidence="2 3" key="1">
    <citation type="journal article" date="2013" name="BMC Genomics">
        <title>Reconstruction of the lipid metabolism for the microalga Monoraphidium neglectum from its genome sequence reveals characteristics suitable for biofuel production.</title>
        <authorList>
            <person name="Bogen C."/>
            <person name="Al-Dilaimi A."/>
            <person name="Albersmeier A."/>
            <person name="Wichmann J."/>
            <person name="Grundmann M."/>
            <person name="Rupp O."/>
            <person name="Lauersen K.J."/>
            <person name="Blifernez-Klassen O."/>
            <person name="Kalinowski J."/>
            <person name="Goesmann A."/>
            <person name="Mussgnug J.H."/>
            <person name="Kruse O."/>
        </authorList>
    </citation>
    <scope>NUCLEOTIDE SEQUENCE [LARGE SCALE GENOMIC DNA]</scope>
    <source>
        <strain evidence="2 3">SAG 48.87</strain>
    </source>
</reference>
<evidence type="ECO:0000256" key="1">
    <source>
        <dbReference type="SAM" id="Phobius"/>
    </source>
</evidence>
<keyword evidence="1" id="KW-0472">Membrane</keyword>
<dbReference type="RefSeq" id="XP_013893179.1">
    <property type="nucleotide sequence ID" value="XM_014037725.1"/>
</dbReference>
<feature type="non-terminal residue" evidence="2">
    <location>
        <position position="1"/>
    </location>
</feature>
<evidence type="ECO:0000313" key="2">
    <source>
        <dbReference type="EMBL" id="KIY94159.1"/>
    </source>
</evidence>
<dbReference type="EMBL" id="KK104278">
    <property type="protein sequence ID" value="KIY94159.1"/>
    <property type="molecule type" value="Genomic_DNA"/>
</dbReference>
<keyword evidence="3" id="KW-1185">Reference proteome</keyword>
<dbReference type="OrthoDB" id="545709at2759"/>
<feature type="transmembrane region" description="Helical" evidence="1">
    <location>
        <begin position="138"/>
        <end position="157"/>
    </location>
</feature>
<proteinExistence type="predicted"/>
<name>A0A0D2LR89_9CHLO</name>
<dbReference type="AlphaFoldDB" id="A0A0D2LR89"/>
<dbReference type="Proteomes" id="UP000054498">
    <property type="component" value="Unassembled WGS sequence"/>
</dbReference>
<sequence length="163" mass="16714">VQSALSVLSDPQVQSALAVLSDPQVQSALGVRPDPDSDLIPHGFAARGLLLGGDGNLGEAAAVEEAGAEGRGGGADPLFQVLKNVVRCLLWPGGRIVNLFAWLCRRSTPADGVGAAGAAASAADEGSGCRKGHGQEPWWVMKLAGHLAVVLVVLILLRRALRA</sequence>
<organism evidence="2 3">
    <name type="scientific">Monoraphidium neglectum</name>
    <dbReference type="NCBI Taxonomy" id="145388"/>
    <lineage>
        <taxon>Eukaryota</taxon>
        <taxon>Viridiplantae</taxon>
        <taxon>Chlorophyta</taxon>
        <taxon>core chlorophytes</taxon>
        <taxon>Chlorophyceae</taxon>
        <taxon>CS clade</taxon>
        <taxon>Sphaeropleales</taxon>
        <taxon>Selenastraceae</taxon>
        <taxon>Monoraphidium</taxon>
    </lineage>
</organism>
<keyword evidence="1" id="KW-1133">Transmembrane helix</keyword>
<keyword evidence="1" id="KW-0812">Transmembrane</keyword>
<dbReference type="KEGG" id="mng:MNEG_13801"/>
<evidence type="ECO:0000313" key="3">
    <source>
        <dbReference type="Proteomes" id="UP000054498"/>
    </source>
</evidence>
<accession>A0A0D2LR89</accession>
<protein>
    <submittedName>
        <fullName evidence="2">Uncharacterized protein</fullName>
    </submittedName>
</protein>
<dbReference type="GeneID" id="25731300"/>
<gene>
    <name evidence="2" type="ORF">MNEG_13801</name>
</gene>